<feature type="region of interest" description="Disordered" evidence="1">
    <location>
        <begin position="1"/>
        <end position="23"/>
    </location>
</feature>
<protein>
    <recommendedName>
        <fullName evidence="3">TIR domain-containing protein</fullName>
    </recommendedName>
</protein>
<proteinExistence type="predicted"/>
<gene>
    <name evidence="6" type="ORF">JBS370_LOCUS20663</name>
    <name evidence="5" type="ORF">OTI717_LOCUS9048</name>
    <name evidence="4" type="ORF">RFH988_LOCUS22916</name>
</gene>
<keyword evidence="2" id="KW-0812">Transmembrane</keyword>
<comment type="caution">
    <text evidence="5">The sequence shown here is derived from an EMBL/GenBank/DDBJ whole genome shotgun (WGS) entry which is preliminary data.</text>
</comment>
<feature type="transmembrane region" description="Helical" evidence="2">
    <location>
        <begin position="446"/>
        <end position="464"/>
    </location>
</feature>
<dbReference type="Proteomes" id="UP000663823">
    <property type="component" value="Unassembled WGS sequence"/>
</dbReference>
<dbReference type="AlphaFoldDB" id="A0A818R5Q6"/>
<dbReference type="GO" id="GO:0007165">
    <property type="term" value="P:signal transduction"/>
    <property type="evidence" value="ECO:0007669"/>
    <property type="project" value="InterPro"/>
</dbReference>
<dbReference type="Gene3D" id="3.40.50.10140">
    <property type="entry name" value="Toll/interleukin-1 receptor homology (TIR) domain"/>
    <property type="match status" value="1"/>
</dbReference>
<dbReference type="InterPro" id="IPR000157">
    <property type="entry name" value="TIR_dom"/>
</dbReference>
<dbReference type="PANTHER" id="PTHR46270:SF2">
    <property type="entry name" value="TIR DOMAIN-CONTAINING PROTEIN"/>
    <property type="match status" value="1"/>
</dbReference>
<dbReference type="Proteomes" id="UP000663882">
    <property type="component" value="Unassembled WGS sequence"/>
</dbReference>
<dbReference type="EMBL" id="CAJOBD010002636">
    <property type="protein sequence ID" value="CAF3896906.1"/>
    <property type="molecule type" value="Genomic_DNA"/>
</dbReference>
<keyword evidence="2" id="KW-0472">Membrane</keyword>
<dbReference type="Pfam" id="PF13676">
    <property type="entry name" value="TIR_2"/>
    <property type="match status" value="1"/>
</dbReference>
<dbReference type="OrthoDB" id="10008613at2759"/>
<evidence type="ECO:0000313" key="6">
    <source>
        <dbReference type="EMBL" id="CAF3896906.1"/>
    </source>
</evidence>
<evidence type="ECO:0000313" key="4">
    <source>
        <dbReference type="EMBL" id="CAF1169952.1"/>
    </source>
</evidence>
<feature type="compositionally biased region" description="Low complexity" evidence="1">
    <location>
        <begin position="148"/>
        <end position="162"/>
    </location>
</feature>
<reference evidence="5" key="1">
    <citation type="submission" date="2021-02" db="EMBL/GenBank/DDBJ databases">
        <authorList>
            <person name="Nowell W R."/>
        </authorList>
    </citation>
    <scope>NUCLEOTIDE SEQUENCE</scope>
</reference>
<dbReference type="Proteomes" id="UP000663836">
    <property type="component" value="Unassembled WGS sequence"/>
</dbReference>
<keyword evidence="2" id="KW-1133">Transmembrane helix</keyword>
<evidence type="ECO:0000259" key="3">
    <source>
        <dbReference type="Pfam" id="PF13676"/>
    </source>
</evidence>
<sequence>MAEKTFNSNDYEIQTSENNQSSNLNEFREMMDVALNLDVSADTNNDETSIDEQSINQALLSLDICDDNRQINRIHTNTAVSVAELPSGITDSLNVAAKQLSLLYESVVNVTTTEQEEDSFEDTTEREDEIASSFVKPCSEQQRVQFQSSSTTPKPTTHTMTSGNQQQKRHIMISYNRSSRETCQKIYDRLVERNYKVWMDLTDMGDDILVSMARAVEDSYIVLLCINQKYYESDYCRLEAEYAAENRIKFIPCLMEQSFRAQSWLGIIKGSNVHIDFSSSEDFDQSFEELIRQITYVEKKLSLQPRRTPAPSSMVNPMKLVSMSTSHATAATHTNDVNSRRFDDIIREYKQSIKKKRHQLTRLKRNELSDLIVKLRQELFTETSQVLTDSDRSDEEDEKQHNDNHLLEQLLGRTLDQNDLLLRLVDRLTTPQPTQQNNTHNLDINAIFKVILAIMLLWALHLLYRKE</sequence>
<evidence type="ECO:0000256" key="2">
    <source>
        <dbReference type="SAM" id="Phobius"/>
    </source>
</evidence>
<dbReference type="PANTHER" id="PTHR46270">
    <property type="entry name" value="ARMADILLO-TYPE FOLD-RELATED"/>
    <property type="match status" value="1"/>
</dbReference>
<accession>A0A818R5Q6</accession>
<evidence type="ECO:0000313" key="7">
    <source>
        <dbReference type="Proteomes" id="UP000663823"/>
    </source>
</evidence>
<feature type="domain" description="TIR" evidence="3">
    <location>
        <begin position="171"/>
        <end position="291"/>
    </location>
</feature>
<dbReference type="EMBL" id="CAJOAX010000751">
    <property type="protein sequence ID" value="CAF3645031.1"/>
    <property type="molecule type" value="Genomic_DNA"/>
</dbReference>
<evidence type="ECO:0000313" key="5">
    <source>
        <dbReference type="EMBL" id="CAF3645031.1"/>
    </source>
</evidence>
<feature type="region of interest" description="Disordered" evidence="1">
    <location>
        <begin position="145"/>
        <end position="168"/>
    </location>
</feature>
<name>A0A818R5Q6_9BILA</name>
<evidence type="ECO:0000256" key="1">
    <source>
        <dbReference type="SAM" id="MobiDB-lite"/>
    </source>
</evidence>
<dbReference type="EMBL" id="CAJNOO010001557">
    <property type="protein sequence ID" value="CAF1169952.1"/>
    <property type="molecule type" value="Genomic_DNA"/>
</dbReference>
<organism evidence="5 7">
    <name type="scientific">Rotaria sordida</name>
    <dbReference type="NCBI Taxonomy" id="392033"/>
    <lineage>
        <taxon>Eukaryota</taxon>
        <taxon>Metazoa</taxon>
        <taxon>Spiralia</taxon>
        <taxon>Gnathifera</taxon>
        <taxon>Rotifera</taxon>
        <taxon>Eurotatoria</taxon>
        <taxon>Bdelloidea</taxon>
        <taxon>Philodinida</taxon>
        <taxon>Philodinidae</taxon>
        <taxon>Rotaria</taxon>
    </lineage>
</organism>
<dbReference type="InterPro" id="IPR035897">
    <property type="entry name" value="Toll_tir_struct_dom_sf"/>
</dbReference>
<dbReference type="SUPFAM" id="SSF52200">
    <property type="entry name" value="Toll/Interleukin receptor TIR domain"/>
    <property type="match status" value="1"/>
</dbReference>